<protein>
    <recommendedName>
        <fullName evidence="1">SnoaL-like domain-containing protein</fullName>
    </recommendedName>
</protein>
<keyword evidence="3" id="KW-1185">Reference proteome</keyword>
<feature type="domain" description="SnoaL-like" evidence="1">
    <location>
        <begin position="96"/>
        <end position="226"/>
    </location>
</feature>
<dbReference type="Proteomes" id="UP000247409">
    <property type="component" value="Unassembled WGS sequence"/>
</dbReference>
<dbReference type="SUPFAM" id="SSF54427">
    <property type="entry name" value="NTF2-like"/>
    <property type="match status" value="1"/>
</dbReference>
<dbReference type="Pfam" id="PF13474">
    <property type="entry name" value="SnoaL_3"/>
    <property type="match status" value="1"/>
</dbReference>
<accession>A0A2V3JC27</accession>
<dbReference type="PANTHER" id="PTHR34957">
    <property type="entry name" value="NUCLEAR TRANSPORT FACTOR 2 (NTF2) FAMILY PROTEIN"/>
    <property type="match status" value="1"/>
</dbReference>
<proteinExistence type="predicted"/>
<evidence type="ECO:0000313" key="2">
    <source>
        <dbReference type="EMBL" id="PXF49930.1"/>
    </source>
</evidence>
<evidence type="ECO:0000259" key="1">
    <source>
        <dbReference type="Pfam" id="PF13474"/>
    </source>
</evidence>
<dbReference type="OrthoDB" id="2335338at2759"/>
<sequence length="233" mass="26741">MQSPLFLPPAVHTAQQPRSRVEKLFHRDRTNKPFRRRAVIRCDLGQEPLPDATTNPFRITELQDKLDDALATEQYINAANLRDELQSAKNEDHIHVLQALLQYYDAFNRHSLELLARIWLQDDGVTCQHPLTQVHQGYEDVMRSFESLFDTLPPDLNIQASDVRMQAFGQIALVTCVEVPHSSVLAEKNKGVRQHGLLSTSIFEKRRISNSDRVEYRMVHHISMPIIQGVSTL</sequence>
<dbReference type="Gene3D" id="3.10.450.50">
    <property type="match status" value="1"/>
</dbReference>
<dbReference type="EMBL" id="NBIV01000001">
    <property type="protein sequence ID" value="PXF49930.1"/>
    <property type="molecule type" value="Genomic_DNA"/>
</dbReference>
<dbReference type="InterPro" id="IPR037401">
    <property type="entry name" value="SnoaL-like"/>
</dbReference>
<comment type="caution">
    <text evidence="2">The sequence shown here is derived from an EMBL/GenBank/DDBJ whole genome shotgun (WGS) entry which is preliminary data.</text>
</comment>
<dbReference type="PANTHER" id="PTHR34957:SF1">
    <property type="entry name" value="NUCLEAR TRANSPORT FACTOR 2 (NTF2) FAMILY PROTEIN"/>
    <property type="match status" value="1"/>
</dbReference>
<organism evidence="2 3">
    <name type="scientific">Gracilariopsis chorda</name>
    <dbReference type="NCBI Taxonomy" id="448386"/>
    <lineage>
        <taxon>Eukaryota</taxon>
        <taxon>Rhodophyta</taxon>
        <taxon>Florideophyceae</taxon>
        <taxon>Rhodymeniophycidae</taxon>
        <taxon>Gracilariales</taxon>
        <taxon>Gracilariaceae</taxon>
        <taxon>Gracilariopsis</taxon>
    </lineage>
</organism>
<dbReference type="AlphaFoldDB" id="A0A2V3JC27"/>
<reference evidence="2 3" key="1">
    <citation type="journal article" date="2018" name="Mol. Biol. Evol.">
        <title>Analysis of the draft genome of the red seaweed Gracilariopsis chorda provides insights into genome size evolution in Rhodophyta.</title>
        <authorList>
            <person name="Lee J."/>
            <person name="Yang E.C."/>
            <person name="Graf L."/>
            <person name="Yang J.H."/>
            <person name="Qiu H."/>
            <person name="Zel Zion U."/>
            <person name="Chan C.X."/>
            <person name="Stephens T.G."/>
            <person name="Weber A.P.M."/>
            <person name="Boo G.H."/>
            <person name="Boo S.M."/>
            <person name="Kim K.M."/>
            <person name="Shin Y."/>
            <person name="Jung M."/>
            <person name="Lee S.J."/>
            <person name="Yim H.S."/>
            <person name="Lee J.H."/>
            <person name="Bhattacharya D."/>
            <person name="Yoon H.S."/>
        </authorList>
    </citation>
    <scope>NUCLEOTIDE SEQUENCE [LARGE SCALE GENOMIC DNA]</scope>
    <source>
        <strain evidence="2 3">SKKU-2015</strain>
        <tissue evidence="2">Whole body</tissue>
    </source>
</reference>
<evidence type="ECO:0000313" key="3">
    <source>
        <dbReference type="Proteomes" id="UP000247409"/>
    </source>
</evidence>
<dbReference type="InterPro" id="IPR032710">
    <property type="entry name" value="NTF2-like_dom_sf"/>
</dbReference>
<name>A0A2V3JC27_9FLOR</name>
<gene>
    <name evidence="2" type="ORF">BWQ96_00090</name>
</gene>